<evidence type="ECO:0000313" key="5">
    <source>
        <dbReference type="Proteomes" id="UP000027466"/>
    </source>
</evidence>
<dbReference type="InterPro" id="IPR014748">
    <property type="entry name" value="Enoyl-CoA_hydra_C"/>
</dbReference>
<dbReference type="GO" id="GO:0006635">
    <property type="term" value="P:fatty acid beta-oxidation"/>
    <property type="evidence" value="ECO:0007669"/>
    <property type="project" value="TreeGrafter"/>
</dbReference>
<organism evidence="4 5">
    <name type="scientific">Caballeronia glathei</name>
    <dbReference type="NCBI Taxonomy" id="60547"/>
    <lineage>
        <taxon>Bacteria</taxon>
        <taxon>Pseudomonadati</taxon>
        <taxon>Pseudomonadota</taxon>
        <taxon>Betaproteobacteria</taxon>
        <taxon>Burkholderiales</taxon>
        <taxon>Burkholderiaceae</taxon>
        <taxon>Caballeronia</taxon>
    </lineage>
</organism>
<dbReference type="RefSeq" id="WP_035934422.1">
    <property type="nucleotide sequence ID" value="NZ_CADFFX010000010.1"/>
</dbReference>
<dbReference type="STRING" id="60547.GCA_000751215_03890"/>
<keyword evidence="5" id="KW-1185">Reference proteome</keyword>
<dbReference type="AlphaFoldDB" id="A0A069PN21"/>
<evidence type="ECO:0000256" key="3">
    <source>
        <dbReference type="RuleBase" id="RU003707"/>
    </source>
</evidence>
<comment type="caution">
    <text evidence="4">The sequence shown here is derived from an EMBL/GenBank/DDBJ whole genome shotgun (WGS) entry which is preliminary data.</text>
</comment>
<evidence type="ECO:0000256" key="1">
    <source>
        <dbReference type="ARBA" id="ARBA00005254"/>
    </source>
</evidence>
<dbReference type="PANTHER" id="PTHR11941">
    <property type="entry name" value="ENOYL-COA HYDRATASE-RELATED"/>
    <property type="match status" value="1"/>
</dbReference>
<dbReference type="Proteomes" id="UP000027466">
    <property type="component" value="Unassembled WGS sequence"/>
</dbReference>
<evidence type="ECO:0000256" key="2">
    <source>
        <dbReference type="ARBA" id="ARBA00023239"/>
    </source>
</evidence>
<evidence type="ECO:0000313" key="4">
    <source>
        <dbReference type="EMBL" id="KDR41867.1"/>
    </source>
</evidence>
<dbReference type="InterPro" id="IPR001753">
    <property type="entry name" value="Enoyl-CoA_hydra/iso"/>
</dbReference>
<dbReference type="EMBL" id="JFHC01000022">
    <property type="protein sequence ID" value="KDR41867.1"/>
    <property type="molecule type" value="Genomic_DNA"/>
</dbReference>
<dbReference type="SUPFAM" id="SSF52096">
    <property type="entry name" value="ClpP/crotonase"/>
    <property type="match status" value="1"/>
</dbReference>
<comment type="similarity">
    <text evidence="1 3">Belongs to the enoyl-CoA hydratase/isomerase family.</text>
</comment>
<proteinExistence type="inferred from homology"/>
<dbReference type="Gene3D" id="1.10.12.10">
    <property type="entry name" value="Lyase 2-enoyl-coa Hydratase, Chain A, domain 2"/>
    <property type="match status" value="1"/>
</dbReference>
<dbReference type="GO" id="GO:0016829">
    <property type="term" value="F:lyase activity"/>
    <property type="evidence" value="ECO:0007669"/>
    <property type="project" value="UniProtKB-KW"/>
</dbReference>
<dbReference type="PROSITE" id="PS00166">
    <property type="entry name" value="ENOYL_COA_HYDRATASE"/>
    <property type="match status" value="1"/>
</dbReference>
<dbReference type="InterPro" id="IPR018376">
    <property type="entry name" value="Enoyl-CoA_hyd/isom_CS"/>
</dbReference>
<dbReference type="Pfam" id="PF00378">
    <property type="entry name" value="ECH_1"/>
    <property type="match status" value="1"/>
</dbReference>
<dbReference type="Gene3D" id="3.90.226.10">
    <property type="entry name" value="2-enoyl-CoA Hydratase, Chain A, domain 1"/>
    <property type="match status" value="1"/>
</dbReference>
<protein>
    <submittedName>
        <fullName evidence="4">Enoyl-CoA hydratase</fullName>
    </submittedName>
</protein>
<accession>A0A069PN21</accession>
<dbReference type="InterPro" id="IPR029045">
    <property type="entry name" value="ClpP/crotonase-like_dom_sf"/>
</dbReference>
<name>A0A069PN21_9BURK</name>
<keyword evidence="2" id="KW-0456">Lyase</keyword>
<dbReference type="CDD" id="cd06558">
    <property type="entry name" value="crotonase-like"/>
    <property type="match status" value="1"/>
</dbReference>
<gene>
    <name evidence="4" type="ORF">BG61_14175</name>
</gene>
<reference evidence="4 5" key="1">
    <citation type="submission" date="2014-03" db="EMBL/GenBank/DDBJ databases">
        <title>Draft Genome Sequences of Four Burkholderia Strains.</title>
        <authorList>
            <person name="Liu X.Y."/>
            <person name="Li C.X."/>
            <person name="Xu J.H."/>
        </authorList>
    </citation>
    <scope>NUCLEOTIDE SEQUENCE [LARGE SCALE GENOMIC DNA]</scope>
    <source>
        <strain evidence="4 5">DSM 50014</strain>
    </source>
</reference>
<dbReference type="PANTHER" id="PTHR11941:SF54">
    <property type="entry name" value="ENOYL-COA HYDRATASE, MITOCHONDRIAL"/>
    <property type="match status" value="1"/>
</dbReference>
<sequence>MQTQITVEREDTVATVTLNNPEKMNVLTLAMWRDLGTAMSALSADDTLRCIVLRGAGHKAFAAGADIREFATARSNKDEAREYAQVTSHTMEAIAQCRHPVVAMIHGACVGGGLEIASLCDIRICGESSRFGAPIGQLGLTMSYDELGAVIALAGRAVALEMLLEGRIYSAQEAYAKGLVSRVVADDAVETETLATARRVSRGAPFVARWHKAAARRLADPAPPGAAEIETSFDCFDTEDFRIGVAAFEAKTKPVFKGR</sequence>